<dbReference type="GO" id="GO:0003677">
    <property type="term" value="F:DNA binding"/>
    <property type="evidence" value="ECO:0007669"/>
    <property type="project" value="TreeGrafter"/>
</dbReference>
<dbReference type="Proteomes" id="UP000515154">
    <property type="component" value="Linkage group LG9"/>
</dbReference>
<evidence type="ECO:0000256" key="1">
    <source>
        <dbReference type="SAM" id="MobiDB-lite"/>
    </source>
</evidence>
<dbReference type="Gene3D" id="1.10.10.60">
    <property type="entry name" value="Homeodomain-like"/>
    <property type="match status" value="1"/>
</dbReference>
<reference evidence="4" key="1">
    <citation type="submission" date="2025-08" db="UniProtKB">
        <authorList>
            <consortium name="RefSeq"/>
        </authorList>
    </citation>
    <scope>IDENTIFICATION</scope>
</reference>
<evidence type="ECO:0000313" key="3">
    <source>
        <dbReference type="Proteomes" id="UP000515154"/>
    </source>
</evidence>
<dbReference type="InterPro" id="IPR050863">
    <property type="entry name" value="CenT-Element_Derived"/>
</dbReference>
<name>A0A6P7SR46_9MOLL</name>
<evidence type="ECO:0000259" key="2">
    <source>
        <dbReference type="Pfam" id="PF03184"/>
    </source>
</evidence>
<dbReference type="GO" id="GO:0005634">
    <property type="term" value="C:nucleus"/>
    <property type="evidence" value="ECO:0007669"/>
    <property type="project" value="TreeGrafter"/>
</dbReference>
<proteinExistence type="predicted"/>
<organism evidence="3 4">
    <name type="scientific">Octopus sinensis</name>
    <name type="common">East Asian common octopus</name>
    <dbReference type="NCBI Taxonomy" id="2607531"/>
    <lineage>
        <taxon>Eukaryota</taxon>
        <taxon>Metazoa</taxon>
        <taxon>Spiralia</taxon>
        <taxon>Lophotrochozoa</taxon>
        <taxon>Mollusca</taxon>
        <taxon>Cephalopoda</taxon>
        <taxon>Coleoidea</taxon>
        <taxon>Octopodiformes</taxon>
        <taxon>Octopoda</taxon>
        <taxon>Incirrata</taxon>
        <taxon>Octopodidae</taxon>
        <taxon>Octopus</taxon>
    </lineage>
</organism>
<gene>
    <name evidence="4" type="primary">LOC115215381</name>
</gene>
<feature type="domain" description="DDE-1" evidence="2">
    <location>
        <begin position="202"/>
        <end position="344"/>
    </location>
</feature>
<feature type="region of interest" description="Disordered" evidence="1">
    <location>
        <begin position="78"/>
        <end position="112"/>
    </location>
</feature>
<protein>
    <submittedName>
        <fullName evidence="4">Tigger transposable element-derived protein 1-like</fullName>
    </submittedName>
</protein>
<dbReference type="SUPFAM" id="SSF46689">
    <property type="entry name" value="Homeodomain-like"/>
    <property type="match status" value="1"/>
</dbReference>
<feature type="compositionally biased region" description="Acidic residues" evidence="1">
    <location>
        <begin position="81"/>
        <end position="97"/>
    </location>
</feature>
<evidence type="ECO:0000313" key="4">
    <source>
        <dbReference type="RefSeq" id="XP_029640401.1"/>
    </source>
</evidence>
<dbReference type="InterPro" id="IPR009057">
    <property type="entry name" value="Homeodomain-like_sf"/>
</dbReference>
<dbReference type="KEGG" id="osn:115215381"/>
<dbReference type="InterPro" id="IPR004875">
    <property type="entry name" value="DDE_SF_endonuclease_dom"/>
</dbReference>
<dbReference type="RefSeq" id="XP_029640401.1">
    <property type="nucleotide sequence ID" value="XM_029784541.1"/>
</dbReference>
<dbReference type="PANTHER" id="PTHR19303">
    <property type="entry name" value="TRANSPOSON"/>
    <property type="match status" value="1"/>
</dbReference>
<dbReference type="Pfam" id="PF03184">
    <property type="entry name" value="DDE_1"/>
    <property type="match status" value="1"/>
</dbReference>
<keyword evidence="3" id="KW-1185">Reference proteome</keyword>
<accession>A0A6P7SR46</accession>
<dbReference type="PANTHER" id="PTHR19303:SF52">
    <property type="entry name" value="TIGGER TRANSPOSABLE ELEMENT-DERIVED PROTEIN 6"/>
    <property type="match status" value="1"/>
</dbReference>
<dbReference type="AlphaFoldDB" id="A0A6P7SR46"/>
<sequence>MNESTVHYIKKDEVNIRKMSAITFNKSEKRVVMARNKTIIRMEAALAVWIADCQKKNIALDTNIIQTKTRSLYKTFAAKESEDDSGDHEEDEDDVEDQQPGTSSDSQPKKHPFSASKGWFVKFQKHFGLKSVSLHGEAASADKSATETYVNETFKKIISEGGYKPEQVFNMDKMSLFWKRMLSQTFLFKDESKASGFKVYKDYVTLVMCGNAAGFLLKPGINYKSKNPRALKNKNKNLLPIHWMHDPKAWITKMLTFDWFHQCFIMQVKVYLLEKGLPFEILLMDNSGGHTTDLSHEGIQTEYLLPNTTSLIQPVDQGVIRVFKALYTRNVLVKLVASVDAPKKMKTKILT</sequence>